<proteinExistence type="predicted"/>
<feature type="domain" description="Recombinase zinc beta ribbon" evidence="1">
    <location>
        <begin position="51"/>
        <end position="103"/>
    </location>
</feature>
<reference evidence="2 3" key="1">
    <citation type="submission" date="2020-03" db="EMBL/GenBank/DDBJ databases">
        <authorList>
            <person name="Wang L."/>
            <person name="He N."/>
            <person name="Li Y."/>
            <person name="Fang Y."/>
            <person name="Zhang F."/>
        </authorList>
    </citation>
    <scope>NUCLEOTIDE SEQUENCE [LARGE SCALE GENOMIC DNA]</scope>
    <source>
        <strain evidence="2 3">36D10-4-7</strain>
    </source>
</reference>
<dbReference type="Pfam" id="PF13408">
    <property type="entry name" value="Zn_ribbon_recom"/>
    <property type="match status" value="1"/>
</dbReference>
<comment type="caution">
    <text evidence="2">The sequence shown here is derived from an EMBL/GenBank/DDBJ whole genome shotgun (WGS) entry which is preliminary data.</text>
</comment>
<dbReference type="InterPro" id="IPR050639">
    <property type="entry name" value="SSR_resolvase"/>
</dbReference>
<dbReference type="EMBL" id="JAAVJH010000012">
    <property type="protein sequence ID" value="NJR80008.1"/>
    <property type="molecule type" value="Genomic_DNA"/>
</dbReference>
<evidence type="ECO:0000259" key="1">
    <source>
        <dbReference type="Pfam" id="PF13408"/>
    </source>
</evidence>
<name>A0ABX1CPY0_9SPHN</name>
<dbReference type="InterPro" id="IPR038109">
    <property type="entry name" value="DNA_bind_recomb_sf"/>
</dbReference>
<protein>
    <recommendedName>
        <fullName evidence="1">Recombinase zinc beta ribbon domain-containing protein</fullName>
    </recommendedName>
</protein>
<dbReference type="PANTHER" id="PTHR30461:SF23">
    <property type="entry name" value="DNA RECOMBINASE-RELATED"/>
    <property type="match status" value="1"/>
</dbReference>
<evidence type="ECO:0000313" key="3">
    <source>
        <dbReference type="Proteomes" id="UP000732399"/>
    </source>
</evidence>
<keyword evidence="3" id="KW-1185">Reference proteome</keyword>
<dbReference type="InterPro" id="IPR025827">
    <property type="entry name" value="Zn_ribbon_recom_dom"/>
</dbReference>
<dbReference type="Gene3D" id="3.90.1750.20">
    <property type="entry name" value="Putative Large Serine Recombinase, Chain B, Domain 2"/>
    <property type="match status" value="1"/>
</dbReference>
<evidence type="ECO:0000313" key="2">
    <source>
        <dbReference type="EMBL" id="NJR80008.1"/>
    </source>
</evidence>
<sequence length="289" mass="31809">MRDPSEWVEVDVPDLRIVDADLARRVDAELERRSRPVDAAGTASRRRGRHLLSGLIICGACGSRFTIVGRDYYRCARNRERGTCANTASIRRSVVEEAALSALQDRLLTPEFAKLFADEFNREVRRLVATRQDRDADLRARLSELDAEIGNLTTHFLKGVVSDALTALLADREAERARVVAQLRGGEAADEPRILPHPTLVKRFEAKVARLREALTEEGTREEAAAVIRELITSVTIVPQEAGVSADVEASAGRLIDFATQDRRAPSRAPSSSLAVVAGTGFEPVTFRL</sequence>
<dbReference type="PANTHER" id="PTHR30461">
    <property type="entry name" value="DNA-INVERTASE FROM LAMBDOID PROPHAGE"/>
    <property type="match status" value="1"/>
</dbReference>
<organism evidence="2 3">
    <name type="scientific">Sphingomonas corticis</name>
    <dbReference type="NCBI Taxonomy" id="2722791"/>
    <lineage>
        <taxon>Bacteria</taxon>
        <taxon>Pseudomonadati</taxon>
        <taxon>Pseudomonadota</taxon>
        <taxon>Alphaproteobacteria</taxon>
        <taxon>Sphingomonadales</taxon>
        <taxon>Sphingomonadaceae</taxon>
        <taxon>Sphingomonas</taxon>
    </lineage>
</organism>
<gene>
    <name evidence="2" type="ORF">HBH26_15600</name>
</gene>
<dbReference type="Proteomes" id="UP000732399">
    <property type="component" value="Unassembled WGS sequence"/>
</dbReference>
<accession>A0ABX1CPY0</accession>